<dbReference type="Pfam" id="PF06821">
    <property type="entry name" value="Ser_hydrolase"/>
    <property type="match status" value="1"/>
</dbReference>
<proteinExistence type="predicted"/>
<evidence type="ECO:0008006" key="3">
    <source>
        <dbReference type="Google" id="ProtNLM"/>
    </source>
</evidence>
<organism evidence="1 2">
    <name type="scientific">Rhizobium aethiopicum</name>
    <dbReference type="NCBI Taxonomy" id="1138170"/>
    <lineage>
        <taxon>Bacteria</taxon>
        <taxon>Pseudomonadati</taxon>
        <taxon>Pseudomonadota</taxon>
        <taxon>Alphaproteobacteria</taxon>
        <taxon>Hyphomicrobiales</taxon>
        <taxon>Rhizobiaceae</taxon>
        <taxon>Rhizobium/Agrobacterium group</taxon>
        <taxon>Rhizobium</taxon>
    </lineage>
</organism>
<keyword evidence="2" id="KW-1185">Reference proteome</keyword>
<sequence length="257" mass="28351">MGRYTRPLVLRRWYDGNRHRDRPPPARCCKSNGKSYVAIPACGRDLYDSGLIHISIRAGDRVDSMSDVLILPGLFGSAEGHWQQHWLQDQPGSRCVTQDDWDHPNLDRWLLRLESALEEAGEAYLVAHSLGCLLAARLAGRSAACRVKAALLVAPCDLAVTEILHPGHISFGEMPTAPLPFPSVVVGSMNDAYMAVDRLTLFGRLWNAETRNIGLAGHINIASGFGRWRNGYRLLEGLKTQARGRRNIASASPAFAM</sequence>
<dbReference type="EMBL" id="JACIFV010000018">
    <property type="protein sequence ID" value="MBB4194256.1"/>
    <property type="molecule type" value="Genomic_DNA"/>
</dbReference>
<dbReference type="AlphaFoldDB" id="A0A7W6QB18"/>
<dbReference type="Gene3D" id="3.40.50.1820">
    <property type="entry name" value="alpha/beta hydrolase"/>
    <property type="match status" value="1"/>
</dbReference>
<dbReference type="SUPFAM" id="SSF53474">
    <property type="entry name" value="alpha/beta-Hydrolases"/>
    <property type="match status" value="1"/>
</dbReference>
<reference evidence="1 2" key="1">
    <citation type="submission" date="2020-08" db="EMBL/GenBank/DDBJ databases">
        <title>Genomic Encyclopedia of Type Strains, Phase IV (KMG-V): Genome sequencing to study the core and pangenomes of soil and plant-associated prokaryotes.</title>
        <authorList>
            <person name="Whitman W."/>
        </authorList>
    </citation>
    <scope>NUCLEOTIDE SEQUENCE [LARGE SCALE GENOMIC DNA]</scope>
    <source>
        <strain evidence="1 2">SEMIA 4074</strain>
    </source>
</reference>
<accession>A0A7W6QB18</accession>
<name>A0A7W6QB18_9HYPH</name>
<protein>
    <recommendedName>
        <fullName evidence="3">Alpha/beta hydrolase family protein</fullName>
    </recommendedName>
</protein>
<dbReference type="Proteomes" id="UP000524492">
    <property type="component" value="Unassembled WGS sequence"/>
</dbReference>
<gene>
    <name evidence="1" type="ORF">GGD53_004434</name>
</gene>
<dbReference type="InterPro" id="IPR029058">
    <property type="entry name" value="AB_hydrolase_fold"/>
</dbReference>
<dbReference type="InterPro" id="IPR010662">
    <property type="entry name" value="RBBP9/YdeN"/>
</dbReference>
<evidence type="ECO:0000313" key="1">
    <source>
        <dbReference type="EMBL" id="MBB4194256.1"/>
    </source>
</evidence>
<comment type="caution">
    <text evidence="1">The sequence shown here is derived from an EMBL/GenBank/DDBJ whole genome shotgun (WGS) entry which is preliminary data.</text>
</comment>
<evidence type="ECO:0000313" key="2">
    <source>
        <dbReference type="Proteomes" id="UP000524492"/>
    </source>
</evidence>
<dbReference type="GO" id="GO:0016787">
    <property type="term" value="F:hydrolase activity"/>
    <property type="evidence" value="ECO:0007669"/>
    <property type="project" value="InterPro"/>
</dbReference>